<dbReference type="AlphaFoldDB" id="A0A9N9PM73"/>
<reference evidence="1" key="1">
    <citation type="submission" date="2021-06" db="EMBL/GenBank/DDBJ databases">
        <authorList>
            <person name="Kallberg Y."/>
            <person name="Tangrot J."/>
            <person name="Rosling A."/>
        </authorList>
    </citation>
    <scope>NUCLEOTIDE SEQUENCE</scope>
    <source>
        <strain evidence="1">FL966</strain>
    </source>
</reference>
<dbReference type="Proteomes" id="UP000789759">
    <property type="component" value="Unassembled WGS sequence"/>
</dbReference>
<evidence type="ECO:0000313" key="2">
    <source>
        <dbReference type="Proteomes" id="UP000789759"/>
    </source>
</evidence>
<evidence type="ECO:0000313" key="1">
    <source>
        <dbReference type="EMBL" id="CAG8832076.1"/>
    </source>
</evidence>
<accession>A0A9N9PM73</accession>
<sequence>NSAWEAYTINEFKNLKVTDSLRFKESVIIEAINSKFKKCRKPKDFGLLAFDVKVNRRDNSINIIITYKQKLILVQCKNTEMPIPVQILKEKGKFATLKAKQWAYTSKRNIKICNENQFVGIIKEFYKSDNDDYVEL</sequence>
<proteinExistence type="predicted"/>
<organism evidence="1 2">
    <name type="scientific">Cetraspora pellucida</name>
    <dbReference type="NCBI Taxonomy" id="1433469"/>
    <lineage>
        <taxon>Eukaryota</taxon>
        <taxon>Fungi</taxon>
        <taxon>Fungi incertae sedis</taxon>
        <taxon>Mucoromycota</taxon>
        <taxon>Glomeromycotina</taxon>
        <taxon>Glomeromycetes</taxon>
        <taxon>Diversisporales</taxon>
        <taxon>Gigasporaceae</taxon>
        <taxon>Cetraspora</taxon>
    </lineage>
</organism>
<name>A0A9N9PM73_9GLOM</name>
<comment type="caution">
    <text evidence="1">The sequence shown here is derived from an EMBL/GenBank/DDBJ whole genome shotgun (WGS) entry which is preliminary data.</text>
</comment>
<keyword evidence="2" id="KW-1185">Reference proteome</keyword>
<protein>
    <submittedName>
        <fullName evidence="1">4750_t:CDS:1</fullName>
    </submittedName>
</protein>
<gene>
    <name evidence="1" type="ORF">CPELLU_LOCUS20805</name>
</gene>
<feature type="non-terminal residue" evidence="1">
    <location>
        <position position="1"/>
    </location>
</feature>
<feature type="non-terminal residue" evidence="1">
    <location>
        <position position="136"/>
    </location>
</feature>
<dbReference type="EMBL" id="CAJVQA010067518">
    <property type="protein sequence ID" value="CAG8832076.1"/>
    <property type="molecule type" value="Genomic_DNA"/>
</dbReference>